<dbReference type="Pfam" id="PF04860">
    <property type="entry name" value="Phage_portal"/>
    <property type="match status" value="1"/>
</dbReference>
<proteinExistence type="predicted"/>
<sequence>MASYKAIEAIPGWYNVAKKAGELYGTIDAYEKVPMLYRAINLRADALGTVPFALERNDVNVDYPFATPMDILIQETERALLLTGNAFWLRLYRGRVLYGFQFLNPKSVQVEFKPEFQTSDNVLTGLRFSQNINGTIYGPWTIDQIVYWREPSIRDDVMAGVAPASVALQSAQLAYYLERFTSAFFEHGAQPAVIMSLDKSITPPEYERLKSDWRSRVENVSNAFKTFFFRGDVKTQILTFPLKDMELVPLQERVTTNITTTFGVPRTMLEASAANYATADSDRQSFWRETIVPRLAFYQRVLNQQVFAPLKYKLHFTPETLDVFQTDEAARAGSLLQLVQAGVPLGSAMKILGYDNIDEAIGVPPTTTGPDVTGVNVDNGAEIVDESFTDVKAMQASRLADLEAYERKALKRYKTKGNAAATFESDVLPRYMTDYIYAELKSVKKKSDIAHVFHFIKALTLADLTPAERKVYNAIASKLATRSDKNAEAIARGDYTAIDADLRNLLTDNVAQLVLDAGAQRIRTIPGMADVVGDQVITQGIANHANTYINSYWNPFLQDLSATEQSYISSVIANAQTTVGITVDDIKNQLAMFGDLRAQRIAFTEPTRAAAQQTFAIQNQALQAGINTTMVWIAENDGEVCDLCEPLNTLTQDEWPPEATDGPPRHVNCRCAIGLQLVKSPIIEAGD</sequence>
<name>A0A6J5L4D0_9CAUD</name>
<dbReference type="Pfam" id="PF04233">
    <property type="entry name" value="Phage_Mu_F"/>
    <property type="match status" value="1"/>
</dbReference>
<keyword evidence="2" id="KW-1171">Viral genome ejection through host cell envelope</keyword>
<keyword evidence="1" id="KW-0118">Viral capsid assembly</keyword>
<dbReference type="InterPro" id="IPR006528">
    <property type="entry name" value="Phage_head_morphogenesis_dom"/>
</dbReference>
<evidence type="ECO:0000313" key="5">
    <source>
        <dbReference type="EMBL" id="CAB4128143.1"/>
    </source>
</evidence>
<keyword evidence="2" id="KW-1160">Virus entry into host cell</keyword>
<feature type="domain" description="Phage head morphogenesis" evidence="4">
    <location>
        <begin position="579"/>
        <end position="673"/>
    </location>
</feature>
<gene>
    <name evidence="5" type="ORF">UFOVP107_11</name>
    <name evidence="6" type="ORF">UFOVP214_40</name>
</gene>
<dbReference type="EMBL" id="LR796224">
    <property type="protein sequence ID" value="CAB4128143.1"/>
    <property type="molecule type" value="Genomic_DNA"/>
</dbReference>
<evidence type="ECO:0000313" key="6">
    <source>
        <dbReference type="EMBL" id="CAB5218626.1"/>
    </source>
</evidence>
<protein>
    <submittedName>
        <fullName evidence="5">Bacteriophage/Gene transfer agent portal protein</fullName>
    </submittedName>
</protein>
<dbReference type="EMBL" id="LR798264">
    <property type="protein sequence ID" value="CAB5218626.1"/>
    <property type="molecule type" value="Genomic_DNA"/>
</dbReference>
<reference evidence="5" key="1">
    <citation type="submission" date="2020-04" db="EMBL/GenBank/DDBJ databases">
        <authorList>
            <person name="Chiriac C."/>
            <person name="Salcher M."/>
            <person name="Ghai R."/>
            <person name="Kavagutti S V."/>
        </authorList>
    </citation>
    <scope>NUCLEOTIDE SEQUENCE</scope>
</reference>
<evidence type="ECO:0000256" key="3">
    <source>
        <dbReference type="ARBA" id="ARBA00023219"/>
    </source>
</evidence>
<accession>A0A6J5L4D0</accession>
<evidence type="ECO:0000256" key="2">
    <source>
        <dbReference type="ARBA" id="ARBA00023009"/>
    </source>
</evidence>
<keyword evidence="3" id="KW-0231">Viral genome packaging</keyword>
<keyword evidence="2" id="KW-1162">Viral penetration into host cytoplasm</keyword>
<organism evidence="5">
    <name type="scientific">uncultured Caudovirales phage</name>
    <dbReference type="NCBI Taxonomy" id="2100421"/>
    <lineage>
        <taxon>Viruses</taxon>
        <taxon>Duplodnaviria</taxon>
        <taxon>Heunggongvirae</taxon>
        <taxon>Uroviricota</taxon>
        <taxon>Caudoviricetes</taxon>
        <taxon>Peduoviridae</taxon>
        <taxon>Maltschvirus</taxon>
        <taxon>Maltschvirus maltsch</taxon>
    </lineage>
</organism>
<evidence type="ECO:0000256" key="1">
    <source>
        <dbReference type="ARBA" id="ARBA00022950"/>
    </source>
</evidence>
<evidence type="ECO:0000259" key="4">
    <source>
        <dbReference type="Pfam" id="PF04233"/>
    </source>
</evidence>
<dbReference type="InterPro" id="IPR006944">
    <property type="entry name" value="Phage/GTA_portal"/>
</dbReference>
<keyword evidence="1" id="KW-1188">Viral release from host cell</keyword>